<evidence type="ECO:0000256" key="3">
    <source>
        <dbReference type="ARBA" id="ARBA00022448"/>
    </source>
</evidence>
<keyword evidence="3" id="KW-0813">Transport</keyword>
<evidence type="ECO:0000256" key="13">
    <source>
        <dbReference type="SAM" id="Phobius"/>
    </source>
</evidence>
<evidence type="ECO:0000313" key="15">
    <source>
        <dbReference type="Proteomes" id="UP000319769"/>
    </source>
</evidence>
<feature type="transmembrane region" description="Helical" evidence="13">
    <location>
        <begin position="50"/>
        <end position="69"/>
    </location>
</feature>
<evidence type="ECO:0000256" key="7">
    <source>
        <dbReference type="ARBA" id="ARBA00022958"/>
    </source>
</evidence>
<evidence type="ECO:0000256" key="6">
    <source>
        <dbReference type="ARBA" id="ARBA00022826"/>
    </source>
</evidence>
<comment type="subcellular location">
    <subcellularLocation>
        <location evidence="1">Membrane</location>
        <topology evidence="1">Multi-pass membrane protein</topology>
    </subcellularLocation>
</comment>
<evidence type="ECO:0000256" key="5">
    <source>
        <dbReference type="ARBA" id="ARBA00022692"/>
    </source>
</evidence>
<evidence type="ECO:0000256" key="4">
    <source>
        <dbReference type="ARBA" id="ARBA00022538"/>
    </source>
</evidence>
<comment type="similarity">
    <text evidence="2">Belongs to the TMEM175 family.</text>
</comment>
<dbReference type="PANTHER" id="PTHR31462">
    <property type="entry name" value="ENDOSOMAL/LYSOSOMAL POTASSIUM CHANNEL TMEM175"/>
    <property type="match status" value="1"/>
</dbReference>
<evidence type="ECO:0000256" key="10">
    <source>
        <dbReference type="ARBA" id="ARBA00023136"/>
    </source>
</evidence>
<keyword evidence="8 13" id="KW-1133">Transmembrane helix</keyword>
<comment type="caution">
    <text evidence="14">The sequence shown here is derived from an EMBL/GenBank/DDBJ whole genome shotgun (WGS) entry which is preliminary data.</text>
</comment>
<dbReference type="InterPro" id="IPR010617">
    <property type="entry name" value="TMEM175-like"/>
</dbReference>
<evidence type="ECO:0000256" key="1">
    <source>
        <dbReference type="ARBA" id="ARBA00004141"/>
    </source>
</evidence>
<proteinExistence type="inferred from homology"/>
<name>A0A5N0UV19_9PSEU</name>
<feature type="transmembrane region" description="Helical" evidence="13">
    <location>
        <begin position="162"/>
        <end position="183"/>
    </location>
</feature>
<reference evidence="14" key="1">
    <citation type="submission" date="2019-09" db="EMBL/GenBank/DDBJ databases">
        <authorList>
            <person name="Teo W.F.A."/>
            <person name="Duangmal K."/>
        </authorList>
    </citation>
    <scope>NUCLEOTIDE SEQUENCE [LARGE SCALE GENOMIC DNA]</scope>
    <source>
        <strain evidence="14">K81G1</strain>
    </source>
</reference>
<keyword evidence="10 13" id="KW-0472">Membrane</keyword>
<feature type="transmembrane region" description="Helical" evidence="13">
    <location>
        <begin position="12"/>
        <end position="30"/>
    </location>
</feature>
<evidence type="ECO:0000256" key="9">
    <source>
        <dbReference type="ARBA" id="ARBA00023065"/>
    </source>
</evidence>
<protein>
    <submittedName>
        <fullName evidence="14">DUF1211 domain-containing protein</fullName>
    </submittedName>
</protein>
<sequence length="203" mass="22632">MPENKSPERLVFFTDAVVAIAITLLILPLADAVPEAVAEHQSLTELFSHNLAKIYSFLLSFAVISRLWVVHHHVFEQVKSYNRRLMSLNFGWLLTIVLLPFPTEITGLYGNEEFTSALYIGTILAASLFQVGMVLVIRRDHRLRDDDSELATQPVLATSSNAVVLAIAFVVAVFVPQIGYYMMLLLLLPPLAERIRGARAQVA</sequence>
<evidence type="ECO:0000313" key="14">
    <source>
        <dbReference type="EMBL" id="KAA9154322.1"/>
    </source>
</evidence>
<keyword evidence="5 13" id="KW-0812">Transmembrane</keyword>
<dbReference type="EMBL" id="VMNW02000067">
    <property type="protein sequence ID" value="KAA9154322.1"/>
    <property type="molecule type" value="Genomic_DNA"/>
</dbReference>
<dbReference type="AlphaFoldDB" id="A0A5N0UV19"/>
<dbReference type="Proteomes" id="UP000319769">
    <property type="component" value="Unassembled WGS sequence"/>
</dbReference>
<feature type="transmembrane region" description="Helical" evidence="13">
    <location>
        <begin position="90"/>
        <end position="110"/>
    </location>
</feature>
<keyword evidence="7" id="KW-0630">Potassium</keyword>
<comment type="catalytic activity">
    <reaction evidence="12">
        <text>K(+)(in) = K(+)(out)</text>
        <dbReference type="Rhea" id="RHEA:29463"/>
        <dbReference type="ChEBI" id="CHEBI:29103"/>
    </reaction>
</comment>
<evidence type="ECO:0000256" key="12">
    <source>
        <dbReference type="ARBA" id="ARBA00034430"/>
    </source>
</evidence>
<keyword evidence="11" id="KW-0407">Ion channel</keyword>
<evidence type="ECO:0000256" key="8">
    <source>
        <dbReference type="ARBA" id="ARBA00022989"/>
    </source>
</evidence>
<evidence type="ECO:0000256" key="2">
    <source>
        <dbReference type="ARBA" id="ARBA00006920"/>
    </source>
</evidence>
<gene>
    <name evidence="14" type="ORF">FPZ12_032490</name>
</gene>
<dbReference type="Pfam" id="PF06736">
    <property type="entry name" value="TMEM175"/>
    <property type="match status" value="1"/>
</dbReference>
<keyword evidence="15" id="KW-1185">Reference proteome</keyword>
<dbReference type="OrthoDB" id="7626281at2"/>
<dbReference type="GO" id="GO:0005267">
    <property type="term" value="F:potassium channel activity"/>
    <property type="evidence" value="ECO:0007669"/>
    <property type="project" value="UniProtKB-KW"/>
</dbReference>
<feature type="transmembrane region" description="Helical" evidence="13">
    <location>
        <begin position="116"/>
        <end position="137"/>
    </location>
</feature>
<accession>A0A5N0UV19</accession>
<keyword evidence="9" id="KW-0406">Ion transport</keyword>
<dbReference type="RefSeq" id="WP_144752124.1">
    <property type="nucleotide sequence ID" value="NZ_VMNW02000067.1"/>
</dbReference>
<dbReference type="GO" id="GO:0015252">
    <property type="term" value="F:proton channel activity"/>
    <property type="evidence" value="ECO:0007669"/>
    <property type="project" value="InterPro"/>
</dbReference>
<keyword evidence="4" id="KW-0633">Potassium transport</keyword>
<evidence type="ECO:0000256" key="11">
    <source>
        <dbReference type="ARBA" id="ARBA00023303"/>
    </source>
</evidence>
<keyword evidence="6" id="KW-0631">Potassium channel</keyword>
<dbReference type="GO" id="GO:0016020">
    <property type="term" value="C:membrane"/>
    <property type="evidence" value="ECO:0007669"/>
    <property type="project" value="UniProtKB-SubCell"/>
</dbReference>
<organism evidence="14 15">
    <name type="scientific">Amycolatopsis acidicola</name>
    <dbReference type="NCBI Taxonomy" id="2596893"/>
    <lineage>
        <taxon>Bacteria</taxon>
        <taxon>Bacillati</taxon>
        <taxon>Actinomycetota</taxon>
        <taxon>Actinomycetes</taxon>
        <taxon>Pseudonocardiales</taxon>
        <taxon>Pseudonocardiaceae</taxon>
        <taxon>Amycolatopsis</taxon>
    </lineage>
</organism>
<dbReference type="PANTHER" id="PTHR31462:SF5">
    <property type="entry name" value="ENDOSOMAL_LYSOSOMAL PROTON CHANNEL TMEM175"/>
    <property type="match status" value="1"/>
</dbReference>